<organism evidence="2 3">
    <name type="scientific">Aestuariibaculum marinum</name>
    <dbReference type="NCBI Taxonomy" id="2683592"/>
    <lineage>
        <taxon>Bacteria</taxon>
        <taxon>Pseudomonadati</taxon>
        <taxon>Bacteroidota</taxon>
        <taxon>Flavobacteriia</taxon>
        <taxon>Flavobacteriales</taxon>
        <taxon>Flavobacteriaceae</taxon>
    </lineage>
</organism>
<evidence type="ECO:0000256" key="1">
    <source>
        <dbReference type="SAM" id="Phobius"/>
    </source>
</evidence>
<name>A0A8J6U7H7_9FLAO</name>
<keyword evidence="1" id="KW-1133">Transmembrane helix</keyword>
<keyword evidence="3" id="KW-1185">Reference proteome</keyword>
<reference evidence="2 3" key="1">
    <citation type="journal article" date="2018" name="J. Microbiol.">
        <title>Aestuariibaculum marinum sp. nov., a marine bacterium isolated from seawater in South Korea.</title>
        <authorList>
            <person name="Choi J."/>
            <person name="Lee D."/>
            <person name="Jang J.H."/>
            <person name="Cha S."/>
            <person name="Seo T."/>
        </authorList>
    </citation>
    <scope>NUCLEOTIDE SEQUENCE [LARGE SCALE GENOMIC DNA]</scope>
    <source>
        <strain evidence="2 3">IP7</strain>
    </source>
</reference>
<evidence type="ECO:0000313" key="2">
    <source>
        <dbReference type="EMBL" id="MBD0825254.1"/>
    </source>
</evidence>
<keyword evidence="1" id="KW-0472">Membrane</keyword>
<keyword evidence="1" id="KW-0812">Transmembrane</keyword>
<protein>
    <submittedName>
        <fullName evidence="2">Uncharacterized protein</fullName>
    </submittedName>
</protein>
<dbReference type="Proteomes" id="UP000621516">
    <property type="component" value="Unassembled WGS sequence"/>
</dbReference>
<dbReference type="EMBL" id="JACVXD010000012">
    <property type="protein sequence ID" value="MBD0825254.1"/>
    <property type="molecule type" value="Genomic_DNA"/>
</dbReference>
<sequence length="88" mass="9902">MGGEGAMIAASNSLKNNRNLVSKRKDKKALEGSYANARMKTFPKATNGDLLRIREKLKKERRRDTVKQNIVVVLFLVSVLLSVFLIIK</sequence>
<gene>
    <name evidence="2" type="ORF">ICJ85_14635</name>
</gene>
<feature type="transmembrane region" description="Helical" evidence="1">
    <location>
        <begin position="69"/>
        <end position="87"/>
    </location>
</feature>
<evidence type="ECO:0000313" key="3">
    <source>
        <dbReference type="Proteomes" id="UP000621516"/>
    </source>
</evidence>
<proteinExistence type="predicted"/>
<comment type="caution">
    <text evidence="2">The sequence shown here is derived from an EMBL/GenBank/DDBJ whole genome shotgun (WGS) entry which is preliminary data.</text>
</comment>
<accession>A0A8J6U7H7</accession>
<dbReference type="RefSeq" id="WP_188224547.1">
    <property type="nucleotide sequence ID" value="NZ_JACVXD010000012.1"/>
</dbReference>
<dbReference type="AlphaFoldDB" id="A0A8J6U7H7"/>